<comment type="pathway">
    <text evidence="2">Lipid metabolism.</text>
</comment>
<dbReference type="PANTHER" id="PTHR44307:SF2">
    <property type="entry name" value="PHOSPHOETHANOLAMINE METHYLTRANSFERASE ISOFORM X1"/>
    <property type="match status" value="1"/>
</dbReference>
<evidence type="ECO:0000256" key="3">
    <source>
        <dbReference type="ARBA" id="ARBA00022603"/>
    </source>
</evidence>
<dbReference type="VEuPathDB" id="PlasmoDB:PmUG01_12021900"/>
<dbReference type="Proteomes" id="UP000219813">
    <property type="component" value="Chromosome 12"/>
</dbReference>
<dbReference type="EC" id="2.1.1.103" evidence="5"/>
<dbReference type="Gene3D" id="3.40.50.150">
    <property type="entry name" value="Vaccinia Virus protein VP39"/>
    <property type="match status" value="1"/>
</dbReference>
<organism evidence="11 12">
    <name type="scientific">Plasmodium malariae</name>
    <dbReference type="NCBI Taxonomy" id="5858"/>
    <lineage>
        <taxon>Eukaryota</taxon>
        <taxon>Sar</taxon>
        <taxon>Alveolata</taxon>
        <taxon>Apicomplexa</taxon>
        <taxon>Aconoidasida</taxon>
        <taxon>Haemosporida</taxon>
        <taxon>Plasmodiidae</taxon>
        <taxon>Plasmodium</taxon>
        <taxon>Plasmodium (Plasmodium)</taxon>
    </lineage>
</organism>
<evidence type="ECO:0000256" key="1">
    <source>
        <dbReference type="ARBA" id="ARBA00004969"/>
    </source>
</evidence>
<dbReference type="OrthoDB" id="8300214at2759"/>
<sequence length="263" mass="31006">MNNQPVDKKYLENNQYSDEGIKSYEFIFGEDYISSGGISATTKILSDIHLDENSKVLDIGSGLGGGCKYINNKYGSYVYGVDICENLVSIARTRNKEKPKIEFEAIDILKKEFPLNHFDMIYSRDSILHLSVEDKKKLFEKCYLWLKPNGVLLITDYCADKEENWDEEFKEYVKKRKYALITTEEYGQLLSFCNFKNVEAKNISDYWLQLLEMEVNRLEQKKEEFTSKYSTKEYESLINGWNRKIRDTKRNLQVWGYFKAYKI</sequence>
<accession>A0A1D3SP15</accession>
<evidence type="ECO:0000256" key="9">
    <source>
        <dbReference type="SAM" id="Coils"/>
    </source>
</evidence>
<comment type="catalytic activity">
    <reaction evidence="7">
        <text>phosphoethanolamine + S-adenosyl-L-methionine = N-methylethanolamine phosphate + S-adenosyl-L-homocysteine + H(+)</text>
        <dbReference type="Rhea" id="RHEA:20365"/>
        <dbReference type="ChEBI" id="CHEBI:15378"/>
        <dbReference type="ChEBI" id="CHEBI:57781"/>
        <dbReference type="ChEBI" id="CHEBI:57856"/>
        <dbReference type="ChEBI" id="CHEBI:58190"/>
        <dbReference type="ChEBI" id="CHEBI:59789"/>
        <dbReference type="EC" id="2.1.1.103"/>
    </reaction>
    <physiologicalReaction direction="left-to-right" evidence="7">
        <dbReference type="Rhea" id="RHEA:20366"/>
    </physiologicalReaction>
</comment>
<feature type="domain" description="Methyltransferase" evidence="10">
    <location>
        <begin position="56"/>
        <end position="150"/>
    </location>
</feature>
<evidence type="ECO:0000256" key="7">
    <source>
        <dbReference type="ARBA" id="ARBA00047622"/>
    </source>
</evidence>
<dbReference type="Pfam" id="PF13649">
    <property type="entry name" value="Methyltransf_25"/>
    <property type="match status" value="1"/>
</dbReference>
<evidence type="ECO:0000256" key="8">
    <source>
        <dbReference type="ARBA" id="ARBA00047841"/>
    </source>
</evidence>
<evidence type="ECO:0000313" key="11">
    <source>
        <dbReference type="EMBL" id="SCO93631.1"/>
    </source>
</evidence>
<dbReference type="GO" id="GO:0032259">
    <property type="term" value="P:methylation"/>
    <property type="evidence" value="ECO:0007669"/>
    <property type="project" value="UniProtKB-KW"/>
</dbReference>
<comment type="catalytic activity">
    <reaction evidence="6">
        <text>N,N-dimethylethanolamine phosphate + S-adenosyl-L-methionine = phosphocholine + S-adenosyl-L-homocysteine + H(+)</text>
        <dbReference type="Rhea" id="RHEA:25325"/>
        <dbReference type="ChEBI" id="CHEBI:15378"/>
        <dbReference type="ChEBI" id="CHEBI:57856"/>
        <dbReference type="ChEBI" id="CHEBI:58641"/>
        <dbReference type="ChEBI" id="CHEBI:59789"/>
        <dbReference type="ChEBI" id="CHEBI:295975"/>
        <dbReference type="EC" id="2.1.1.103"/>
    </reaction>
    <physiologicalReaction direction="left-to-right" evidence="6">
        <dbReference type="Rhea" id="RHEA:25326"/>
    </physiologicalReaction>
</comment>
<keyword evidence="12" id="KW-1185">Reference proteome</keyword>
<gene>
    <name evidence="11" type="primary">PmUG01_12021900</name>
    <name evidence="11" type="ORF">PMUG01_12021900</name>
</gene>
<dbReference type="InterPro" id="IPR029063">
    <property type="entry name" value="SAM-dependent_MTases_sf"/>
</dbReference>
<evidence type="ECO:0000256" key="6">
    <source>
        <dbReference type="ARBA" id="ARBA00047619"/>
    </source>
</evidence>
<dbReference type="GeneID" id="39870213"/>
<evidence type="ECO:0000259" key="10">
    <source>
        <dbReference type="Pfam" id="PF13649"/>
    </source>
</evidence>
<dbReference type="InterPro" id="IPR041698">
    <property type="entry name" value="Methyltransf_25"/>
</dbReference>
<feature type="coiled-coil region" evidence="9">
    <location>
        <begin position="208"/>
        <end position="235"/>
    </location>
</feature>
<evidence type="ECO:0000256" key="4">
    <source>
        <dbReference type="ARBA" id="ARBA00022679"/>
    </source>
</evidence>
<dbReference type="PANTHER" id="PTHR44307">
    <property type="entry name" value="PHOSPHOETHANOLAMINE METHYLTRANSFERASE"/>
    <property type="match status" value="1"/>
</dbReference>
<comment type="pathway">
    <text evidence="1">Phospholipid metabolism; phosphatidylcholine biosynthesis.</text>
</comment>
<evidence type="ECO:0000313" key="12">
    <source>
        <dbReference type="Proteomes" id="UP000219813"/>
    </source>
</evidence>
<reference evidence="11 12" key="1">
    <citation type="submission" date="2016-06" db="EMBL/GenBank/DDBJ databases">
        <authorList>
            <consortium name="Pathogen Informatics"/>
        </authorList>
    </citation>
    <scope>NUCLEOTIDE SEQUENCE [LARGE SCALE GENOMIC DNA]</scope>
</reference>
<keyword evidence="4 11" id="KW-0808">Transferase</keyword>
<name>A0A1D3SP15_PLAMA</name>
<dbReference type="AlphaFoldDB" id="A0A1D3SP15"/>
<keyword evidence="9" id="KW-0175">Coiled coil</keyword>
<comment type="catalytic activity">
    <reaction evidence="8">
        <text>N-methylethanolamine phosphate + S-adenosyl-L-methionine = N,N-dimethylethanolamine phosphate + S-adenosyl-L-homocysteine + H(+)</text>
        <dbReference type="Rhea" id="RHEA:25321"/>
        <dbReference type="ChEBI" id="CHEBI:15378"/>
        <dbReference type="ChEBI" id="CHEBI:57781"/>
        <dbReference type="ChEBI" id="CHEBI:57856"/>
        <dbReference type="ChEBI" id="CHEBI:58641"/>
        <dbReference type="ChEBI" id="CHEBI:59789"/>
        <dbReference type="EC" id="2.1.1.103"/>
    </reaction>
    <physiologicalReaction direction="left-to-right" evidence="8">
        <dbReference type="Rhea" id="RHEA:25322"/>
    </physiologicalReaction>
</comment>
<dbReference type="CDD" id="cd02440">
    <property type="entry name" value="AdoMet_MTases"/>
    <property type="match status" value="1"/>
</dbReference>
<dbReference type="GO" id="GO:0000234">
    <property type="term" value="F:phosphoethanolamine N-methyltransferase activity"/>
    <property type="evidence" value="ECO:0007669"/>
    <property type="project" value="UniProtKB-EC"/>
</dbReference>
<protein>
    <recommendedName>
        <fullName evidence="5">phosphoethanolamine N-methyltransferase</fullName>
        <ecNumber evidence="5">2.1.1.103</ecNumber>
    </recommendedName>
</protein>
<evidence type="ECO:0000256" key="2">
    <source>
        <dbReference type="ARBA" id="ARBA00005189"/>
    </source>
</evidence>
<proteinExistence type="predicted"/>
<dbReference type="SUPFAM" id="SSF53335">
    <property type="entry name" value="S-adenosyl-L-methionine-dependent methyltransferases"/>
    <property type="match status" value="1"/>
</dbReference>
<evidence type="ECO:0000256" key="5">
    <source>
        <dbReference type="ARBA" id="ARBA00035674"/>
    </source>
</evidence>
<keyword evidence="3 11" id="KW-0489">Methyltransferase</keyword>
<dbReference type="OMA" id="WTRKIKD"/>
<dbReference type="RefSeq" id="XP_028862913.1">
    <property type="nucleotide sequence ID" value="XM_029006423.1"/>
</dbReference>
<dbReference type="KEGG" id="pmal:PMUG01_12021900"/>
<dbReference type="EMBL" id="LT594633">
    <property type="protein sequence ID" value="SCO93631.1"/>
    <property type="molecule type" value="Genomic_DNA"/>
</dbReference>